<dbReference type="AlphaFoldDB" id="A0A4S8JU80"/>
<dbReference type="PANTHER" id="PTHR44259">
    <property type="entry name" value="OS07G0183000 PROTEIN-RELATED"/>
    <property type="match status" value="1"/>
</dbReference>
<keyword evidence="4" id="KW-1185">Reference proteome</keyword>
<dbReference type="EMBL" id="PYDT01000003">
    <property type="protein sequence ID" value="THU65744.1"/>
    <property type="molecule type" value="Genomic_DNA"/>
</dbReference>
<evidence type="ECO:0000259" key="2">
    <source>
        <dbReference type="Pfam" id="PF03478"/>
    </source>
</evidence>
<organism evidence="3 4">
    <name type="scientific">Musa balbisiana</name>
    <name type="common">Banana</name>
    <dbReference type="NCBI Taxonomy" id="52838"/>
    <lineage>
        <taxon>Eukaryota</taxon>
        <taxon>Viridiplantae</taxon>
        <taxon>Streptophyta</taxon>
        <taxon>Embryophyta</taxon>
        <taxon>Tracheophyta</taxon>
        <taxon>Spermatophyta</taxon>
        <taxon>Magnoliopsida</taxon>
        <taxon>Liliopsida</taxon>
        <taxon>Zingiberales</taxon>
        <taxon>Musaceae</taxon>
        <taxon>Musa</taxon>
    </lineage>
</organism>
<dbReference type="InterPro" id="IPR050942">
    <property type="entry name" value="F-box_BR-signaling"/>
</dbReference>
<name>A0A4S8JU80_MUSBA</name>
<dbReference type="SUPFAM" id="SSF81383">
    <property type="entry name" value="F-box domain"/>
    <property type="match status" value="1"/>
</dbReference>
<comment type="caution">
    <text evidence="3">The sequence shown here is derived from an EMBL/GenBank/DDBJ whole genome shotgun (WGS) entry which is preliminary data.</text>
</comment>
<sequence>MNSTLGTAGCSRLPHDLLHLIAAKLVRISDYIRFRSVCKSWRSAATPDNLRPQPPLLMLPYHPFTHARSFFSLSTGKVHALSLAESYGKIVLNSARGWLVMLDITTAALCLLNPITGVQIDLPSTADFYRLRAARVSPDLRNYEVTDHKGRRDKLGFNMSFVVYPWEVFLPTNPSSTGNDGGCFVFISILHSRDVIYCTPGDKAWTTLEDVLAARAWSMANREGRLYVLDGHRNLYMFDMADPSRPPAPLLTVTVSLGLAPLFSLACTTSRELLLVTCDPRYAYHGDEPHEDDDGEFFQAFRVDVRGESPEWSKVESVGERAVFWTERQCWLVDVGDFQGCREDCVYLWGARGGRRGGGRARAGVHRIEAFRRDGGGFEVLLEWERSPSDAMRPLWVTTNLQ</sequence>
<dbReference type="Proteomes" id="UP000317650">
    <property type="component" value="Chromosome 5"/>
</dbReference>
<evidence type="ECO:0000313" key="4">
    <source>
        <dbReference type="Proteomes" id="UP000317650"/>
    </source>
</evidence>
<protein>
    <recommendedName>
        <fullName evidence="5">F-box domain-containing protein</fullName>
    </recommendedName>
</protein>
<dbReference type="Pfam" id="PF03478">
    <property type="entry name" value="Beta-prop_KIB1-4"/>
    <property type="match status" value="1"/>
</dbReference>
<evidence type="ECO:0000313" key="3">
    <source>
        <dbReference type="EMBL" id="THU65744.1"/>
    </source>
</evidence>
<evidence type="ECO:0008006" key="5">
    <source>
        <dbReference type="Google" id="ProtNLM"/>
    </source>
</evidence>
<dbReference type="Gene3D" id="1.20.1280.50">
    <property type="match status" value="1"/>
</dbReference>
<reference evidence="3 4" key="1">
    <citation type="journal article" date="2019" name="Nat. Plants">
        <title>Genome sequencing of Musa balbisiana reveals subgenome evolution and function divergence in polyploid bananas.</title>
        <authorList>
            <person name="Yao X."/>
        </authorList>
    </citation>
    <scope>NUCLEOTIDE SEQUENCE [LARGE SCALE GENOMIC DNA]</scope>
    <source>
        <strain evidence="4">cv. DH-PKW</strain>
        <tissue evidence="3">Leaves</tissue>
    </source>
</reference>
<evidence type="ECO:0000259" key="1">
    <source>
        <dbReference type="Pfam" id="PF00646"/>
    </source>
</evidence>
<dbReference type="InterPro" id="IPR005174">
    <property type="entry name" value="KIB1-4_b-propeller"/>
</dbReference>
<dbReference type="InterPro" id="IPR001810">
    <property type="entry name" value="F-box_dom"/>
</dbReference>
<proteinExistence type="predicted"/>
<dbReference type="Pfam" id="PF00646">
    <property type="entry name" value="F-box"/>
    <property type="match status" value="1"/>
</dbReference>
<feature type="domain" description="F-box" evidence="1">
    <location>
        <begin position="11"/>
        <end position="48"/>
    </location>
</feature>
<dbReference type="InterPro" id="IPR036047">
    <property type="entry name" value="F-box-like_dom_sf"/>
</dbReference>
<feature type="domain" description="KIB1-4 beta-propeller" evidence="2">
    <location>
        <begin position="70"/>
        <end position="348"/>
    </location>
</feature>
<dbReference type="PANTHER" id="PTHR44259:SF114">
    <property type="entry name" value="OS06G0707300 PROTEIN"/>
    <property type="match status" value="1"/>
</dbReference>
<gene>
    <name evidence="3" type="ORF">C4D60_Mb05t06870</name>
</gene>
<accession>A0A4S8JU80</accession>